<dbReference type="PANTHER" id="PTHR42993">
    <property type="entry name" value="MAOC-LIKE DEHYDRATASE DOMAIN-CONTAINING PROTEIN"/>
    <property type="match status" value="1"/>
</dbReference>
<dbReference type="OrthoDB" id="9801735at2"/>
<dbReference type="SUPFAM" id="SSF54637">
    <property type="entry name" value="Thioesterase/thiol ester dehydrase-isomerase"/>
    <property type="match status" value="1"/>
</dbReference>
<dbReference type="InterPro" id="IPR002539">
    <property type="entry name" value="MaoC-like_dom"/>
</dbReference>
<dbReference type="InterPro" id="IPR029069">
    <property type="entry name" value="HotDog_dom_sf"/>
</dbReference>
<evidence type="ECO:0000259" key="1">
    <source>
        <dbReference type="Pfam" id="PF01575"/>
    </source>
</evidence>
<keyword evidence="3" id="KW-1185">Reference proteome</keyword>
<dbReference type="KEGG" id="apac:S7S_08095"/>
<protein>
    <submittedName>
        <fullName evidence="2">Acyl dehydratase MaoC</fullName>
    </submittedName>
</protein>
<dbReference type="PANTHER" id="PTHR42993:SF1">
    <property type="entry name" value="MAOC-LIKE DEHYDRATASE DOMAIN-CONTAINING PROTEIN"/>
    <property type="match status" value="1"/>
</dbReference>
<evidence type="ECO:0000313" key="2">
    <source>
        <dbReference type="EMBL" id="AJD48035.1"/>
    </source>
</evidence>
<dbReference type="EMBL" id="CP004387">
    <property type="protein sequence ID" value="AJD48035.1"/>
    <property type="molecule type" value="Genomic_DNA"/>
</dbReference>
<feature type="domain" description="MaoC-like" evidence="1">
    <location>
        <begin position="12"/>
        <end position="119"/>
    </location>
</feature>
<dbReference type="Pfam" id="PF01575">
    <property type="entry name" value="MaoC_dehydratas"/>
    <property type="match status" value="1"/>
</dbReference>
<organism evidence="2 3">
    <name type="scientific">Isoalcanivorax pacificus W11-5</name>
    <dbReference type="NCBI Taxonomy" id="391936"/>
    <lineage>
        <taxon>Bacteria</taxon>
        <taxon>Pseudomonadati</taxon>
        <taxon>Pseudomonadota</taxon>
        <taxon>Gammaproteobacteria</taxon>
        <taxon>Oceanospirillales</taxon>
        <taxon>Alcanivoracaceae</taxon>
        <taxon>Isoalcanivorax</taxon>
    </lineage>
</organism>
<evidence type="ECO:0000313" key="3">
    <source>
        <dbReference type="Proteomes" id="UP000006764"/>
    </source>
</evidence>
<proteinExistence type="predicted"/>
<dbReference type="Proteomes" id="UP000006764">
    <property type="component" value="Chromosome"/>
</dbReference>
<gene>
    <name evidence="2" type="ORF">S7S_08095</name>
</gene>
<dbReference type="RefSeq" id="WP_008735880.1">
    <property type="nucleotide sequence ID" value="NZ_CP004387.1"/>
</dbReference>
<dbReference type="InterPro" id="IPR039375">
    <property type="entry name" value="NodN-like"/>
</dbReference>
<dbReference type="CDD" id="cd03450">
    <property type="entry name" value="NodN"/>
    <property type="match status" value="1"/>
</dbReference>
<name>A0A0B4XMY2_9GAMM</name>
<sequence length="153" mass="17403">MNIVEPTELHSYVGQDLGASEWFQIDQDRINAFADATLDHQFIHVNPEQAKSTPFGTTIAHGYLTVSLLPYLQSTIDGFLLPKGLKMGMNYGFDKLRFMAPVKVGKRIRARAKLLEATERKPGQWLLKLEYVIDIDGEEKPAMVAEWLVMYFV</sequence>
<dbReference type="STRING" id="391936.S7S_08095"/>
<accession>A0A0B4XMY2</accession>
<dbReference type="Gene3D" id="3.10.129.10">
    <property type="entry name" value="Hotdog Thioesterase"/>
    <property type="match status" value="1"/>
</dbReference>
<dbReference type="AlphaFoldDB" id="A0A0B4XMY2"/>
<dbReference type="HOGENOM" id="CLU_108911_1_0_6"/>
<reference evidence="2 3" key="1">
    <citation type="journal article" date="2012" name="J. Bacteriol.">
        <title>Genome sequence of an alkane-degrading bacterium, Alcanivorax pacificus type strain W11-5, isolated from deep sea sediment.</title>
        <authorList>
            <person name="Lai Q."/>
            <person name="Shao Z."/>
        </authorList>
    </citation>
    <scope>NUCLEOTIDE SEQUENCE [LARGE SCALE GENOMIC DNA]</scope>
    <source>
        <strain evidence="2 3">W11-5</strain>
    </source>
</reference>